<proteinExistence type="predicted"/>
<dbReference type="AlphaFoldDB" id="A0A554WLU3"/>
<keyword evidence="1" id="KW-0472">Membrane</keyword>
<feature type="chain" id="PRO_5022012056" evidence="2">
    <location>
        <begin position="22"/>
        <end position="189"/>
    </location>
</feature>
<dbReference type="RefSeq" id="WP_144326099.1">
    <property type="nucleotide sequence ID" value="NZ_VJNA01000016.1"/>
</dbReference>
<dbReference type="PIRSF" id="PIRSF016919">
    <property type="entry name" value="HupE_UreJ"/>
    <property type="match status" value="1"/>
</dbReference>
<feature type="transmembrane region" description="Helical" evidence="1">
    <location>
        <begin position="92"/>
        <end position="108"/>
    </location>
</feature>
<gene>
    <name evidence="3" type="ORF">Taqua_01486</name>
</gene>
<organism evidence="3 4">
    <name type="scientific">Tepidimonas aquatica</name>
    <dbReference type="NCBI Taxonomy" id="247482"/>
    <lineage>
        <taxon>Bacteria</taxon>
        <taxon>Pseudomonadati</taxon>
        <taxon>Pseudomonadota</taxon>
        <taxon>Betaproteobacteria</taxon>
        <taxon>Burkholderiales</taxon>
        <taxon>Tepidimonas</taxon>
    </lineage>
</organism>
<dbReference type="Pfam" id="PF04955">
    <property type="entry name" value="HupE_UreJ"/>
    <property type="match status" value="1"/>
</dbReference>
<evidence type="ECO:0000256" key="2">
    <source>
        <dbReference type="SAM" id="SignalP"/>
    </source>
</evidence>
<evidence type="ECO:0000256" key="1">
    <source>
        <dbReference type="SAM" id="Phobius"/>
    </source>
</evidence>
<dbReference type="OrthoDB" id="9808192at2"/>
<dbReference type="EMBL" id="VJNA01000016">
    <property type="protein sequence ID" value="TSE24552.1"/>
    <property type="molecule type" value="Genomic_DNA"/>
</dbReference>
<feature type="transmembrane region" description="Helical" evidence="1">
    <location>
        <begin position="170"/>
        <end position="188"/>
    </location>
</feature>
<evidence type="ECO:0000313" key="3">
    <source>
        <dbReference type="EMBL" id="TSE24552.1"/>
    </source>
</evidence>
<evidence type="ECO:0000313" key="4">
    <source>
        <dbReference type="Proteomes" id="UP000318554"/>
    </source>
</evidence>
<protein>
    <submittedName>
        <fullName evidence="3">HupE / UreJ protein</fullName>
    </submittedName>
</protein>
<dbReference type="Proteomes" id="UP000318554">
    <property type="component" value="Unassembled WGS sequence"/>
</dbReference>
<accession>A0A554WLU3</accession>
<feature type="transmembrane region" description="Helical" evidence="1">
    <location>
        <begin position="37"/>
        <end position="54"/>
    </location>
</feature>
<sequence>MKRFTLPTALFLLLASGTALAHPGHDGGLVAGLTHPYTGLDHLLAMVAVGLWSAQQPAKDALWKIPLAFVSVMAVGAFMGMTGLPLPQVENGIVASVVFLGLLVAFSLRLHTGVGMALVAAFALFHGYAHGAEAPRDSLAAFATGFVLATASLHGLGVALGWYTHRRAEVILRVGGAGVALAGAWLALN</sequence>
<keyword evidence="1" id="KW-0812">Transmembrane</keyword>
<feature type="transmembrane region" description="Helical" evidence="1">
    <location>
        <begin position="138"/>
        <end position="163"/>
    </location>
</feature>
<name>A0A554WLU3_9BURK</name>
<comment type="caution">
    <text evidence="3">The sequence shown here is derived from an EMBL/GenBank/DDBJ whole genome shotgun (WGS) entry which is preliminary data.</text>
</comment>
<keyword evidence="4" id="KW-1185">Reference proteome</keyword>
<feature type="transmembrane region" description="Helical" evidence="1">
    <location>
        <begin position="115"/>
        <end position="132"/>
    </location>
</feature>
<dbReference type="InterPro" id="IPR007038">
    <property type="entry name" value="HupE_UreJ"/>
</dbReference>
<reference evidence="3 4" key="1">
    <citation type="submission" date="2019-07" db="EMBL/GenBank/DDBJ databases">
        <title>Tepidimonas aquatica CLN-1 draft genome.</title>
        <authorList>
            <person name="Da Costa M.S."/>
            <person name="Froufe H.J.C."/>
            <person name="Egas C."/>
            <person name="Albuquerque L."/>
        </authorList>
    </citation>
    <scope>NUCLEOTIDE SEQUENCE [LARGE SCALE GENOMIC DNA]</scope>
    <source>
        <strain evidence="3 4">CLN-1</strain>
    </source>
</reference>
<keyword evidence="1" id="KW-1133">Transmembrane helix</keyword>
<feature type="transmembrane region" description="Helical" evidence="1">
    <location>
        <begin position="66"/>
        <end position="86"/>
    </location>
</feature>
<feature type="signal peptide" evidence="2">
    <location>
        <begin position="1"/>
        <end position="21"/>
    </location>
</feature>
<keyword evidence="2" id="KW-0732">Signal</keyword>